<comment type="pathway">
    <text evidence="4 14">Isoprenoid biosynthesis; isopentenyl diphosphate biosynthesis via DXP pathway; isopentenyl diphosphate from 1-deoxy-D-xylulose 5-phosphate: step 4/6.</text>
</comment>
<gene>
    <name evidence="14" type="primary">ispDF</name>
    <name evidence="16" type="ORF">TcarDRAFT_0127</name>
</gene>
<feature type="site" description="Positions MEP for the nucleophilic attack" evidence="14">
    <location>
        <position position="209"/>
    </location>
</feature>
<dbReference type="GO" id="GO:0046872">
    <property type="term" value="F:metal ion binding"/>
    <property type="evidence" value="ECO:0007669"/>
    <property type="project" value="UniProtKB-KW"/>
</dbReference>
<feature type="region of interest" description="2-C-methyl-D-erythritol 4-phosphate cytidylyltransferase" evidence="14">
    <location>
        <begin position="1"/>
        <end position="230"/>
    </location>
</feature>
<feature type="domain" description="2-C-methyl-D-erythritol 2,4-cyclodiphosphate synthase" evidence="15">
    <location>
        <begin position="229"/>
        <end position="382"/>
    </location>
</feature>
<evidence type="ECO:0000256" key="4">
    <source>
        <dbReference type="ARBA" id="ARBA00004709"/>
    </source>
</evidence>
<evidence type="ECO:0000313" key="17">
    <source>
        <dbReference type="Proteomes" id="UP000005139"/>
    </source>
</evidence>
<feature type="binding site" evidence="14">
    <location>
        <begin position="289"/>
        <end position="293"/>
    </location>
    <ligand>
        <name>4-CDP-2-C-methyl-D-erythritol 2-phosphate</name>
        <dbReference type="ChEBI" id="CHEBI:57919"/>
    </ligand>
</feature>
<dbReference type="EC" id="4.6.1.12" evidence="14"/>
<dbReference type="SUPFAM" id="SSF69765">
    <property type="entry name" value="IpsF-like"/>
    <property type="match status" value="1"/>
</dbReference>
<dbReference type="eggNOG" id="COG0245">
    <property type="taxonomic scope" value="Bacteria"/>
</dbReference>
<feature type="binding site" evidence="14">
    <location>
        <position position="238"/>
    </location>
    <ligand>
        <name>a divalent metal cation</name>
        <dbReference type="ChEBI" id="CHEBI:60240"/>
    </ligand>
</feature>
<evidence type="ECO:0000256" key="5">
    <source>
        <dbReference type="ARBA" id="ARBA00004787"/>
    </source>
</evidence>
<keyword evidence="17" id="KW-1185">Reference proteome</keyword>
<evidence type="ECO:0000256" key="11">
    <source>
        <dbReference type="ARBA" id="ARBA00023229"/>
    </source>
</evidence>
<feature type="binding site" evidence="14">
    <location>
        <position position="270"/>
    </location>
    <ligand>
        <name>a divalent metal cation</name>
        <dbReference type="ChEBI" id="CHEBI:60240"/>
    </ligand>
</feature>
<dbReference type="GO" id="GO:0019288">
    <property type="term" value="P:isopentenyl diphosphate biosynthetic process, methylerythritol 4-phosphate pathway"/>
    <property type="evidence" value="ECO:0007669"/>
    <property type="project" value="UniProtKB-UniRule"/>
</dbReference>
<dbReference type="InterPro" id="IPR026596">
    <property type="entry name" value="IspD/F"/>
</dbReference>
<evidence type="ECO:0000256" key="6">
    <source>
        <dbReference type="ARBA" id="ARBA00008480"/>
    </source>
</evidence>
<evidence type="ECO:0000256" key="2">
    <source>
        <dbReference type="ARBA" id="ARBA00001282"/>
    </source>
</evidence>
<feature type="binding site" evidence="14">
    <location>
        <position position="236"/>
    </location>
    <ligand>
        <name>a divalent metal cation</name>
        <dbReference type="ChEBI" id="CHEBI:60240"/>
    </ligand>
</feature>
<dbReference type="EMBL" id="AAWL01000025">
    <property type="protein sequence ID" value="EAX46661.1"/>
    <property type="molecule type" value="Genomic_DNA"/>
</dbReference>
<reference evidence="16 17" key="1">
    <citation type="submission" date="2007-01" db="EMBL/GenBank/DDBJ databases">
        <title>Annotation of the draft genome assembly of Thermosinus carboxydivorans Nor1.</title>
        <authorList>
            <consortium name="US DOE Joint Genome Institute (JGI-ORNL)"/>
            <person name="Larimer F."/>
            <person name="Land M."/>
            <person name="Hauser L."/>
        </authorList>
    </citation>
    <scope>NUCLEOTIDE SEQUENCE [LARGE SCALE GENOMIC DNA]</scope>
    <source>
        <strain evidence="16 17">Nor1</strain>
    </source>
</reference>
<keyword evidence="9 14" id="KW-0548">Nucleotidyltransferase</keyword>
<evidence type="ECO:0000259" key="15">
    <source>
        <dbReference type="Pfam" id="PF02542"/>
    </source>
</evidence>
<comment type="function">
    <text evidence="14">Bifunctional enzyme that catalyzes the formation of 4-diphosphocytidyl-2-C-methyl-D-erythritol from CTP and 2-C-methyl-D-erythritol 4-phosphate (MEP) (IspD), and catalyzes the conversion of 4-diphosphocytidyl-2-C-methyl-D-erythritol 2-phosphate (CDP-ME2P) to 2-C-methyl-D-erythritol 2,4-cyclodiphosphate (ME-CPP) with a corresponding release of cytidine 5-monophosphate (CMP) (IspF).</text>
</comment>
<evidence type="ECO:0000256" key="13">
    <source>
        <dbReference type="ARBA" id="ARBA00023268"/>
    </source>
</evidence>
<dbReference type="CDD" id="cd00554">
    <property type="entry name" value="MECDP_synthase"/>
    <property type="match status" value="1"/>
</dbReference>
<keyword evidence="8 14" id="KW-0808">Transferase</keyword>
<comment type="caution">
    <text evidence="16">The sequence shown here is derived from an EMBL/GenBank/DDBJ whole genome shotgun (WGS) entry which is preliminary data.</text>
</comment>
<feature type="site" description="Transition state stabilizer" evidence="14">
    <location>
        <position position="14"/>
    </location>
</feature>
<dbReference type="GO" id="GO:0050518">
    <property type="term" value="F:2-C-methyl-D-erythritol 4-phosphate cytidylyltransferase activity"/>
    <property type="evidence" value="ECO:0007669"/>
    <property type="project" value="UniProtKB-UniRule"/>
</dbReference>
<reference evidence="16 17" key="2">
    <citation type="submission" date="2007-01" db="EMBL/GenBank/DDBJ databases">
        <title>Sequencing of the draft genome and assembly of Thermosinus carboxydivorans Nor1.</title>
        <authorList>
            <consortium name="US DOE Joint Genome Institute (JGI-PGF)"/>
            <person name="Copeland A."/>
            <person name="Lucas S."/>
            <person name="Lapidus A."/>
            <person name="Barry K."/>
            <person name="Glavina del Rio T."/>
            <person name="Dalin E."/>
            <person name="Tice H."/>
            <person name="Bruce D."/>
            <person name="Pitluck S."/>
            <person name="Richardson P."/>
        </authorList>
    </citation>
    <scope>NUCLEOTIDE SEQUENCE [LARGE SCALE GENOMIC DNA]</scope>
    <source>
        <strain evidence="16 17">Nor1</strain>
    </source>
</reference>
<dbReference type="InterPro" id="IPR050088">
    <property type="entry name" value="IspD/TarI_cytidylyltransf_bact"/>
</dbReference>
<dbReference type="FunFam" id="3.30.1330.50:FF:000001">
    <property type="entry name" value="2-C-methyl-D-erythritol 2,4-cyclodiphosphate synthase"/>
    <property type="match status" value="1"/>
</dbReference>
<comment type="similarity">
    <text evidence="14">In the C-terminal section; belongs to the IspF family.</text>
</comment>
<keyword evidence="13 14" id="KW-0511">Multifunctional enzyme</keyword>
<protein>
    <recommendedName>
        <fullName evidence="14">Bifunctional enzyme IspD/IspF</fullName>
    </recommendedName>
    <domain>
        <recommendedName>
            <fullName evidence="14">2-C-methyl-D-erythritol 4-phosphate cytidylyltransferase</fullName>
            <ecNumber evidence="14">2.7.7.60</ecNumber>
        </recommendedName>
        <alternativeName>
            <fullName evidence="14">4-diphosphocytidyl-2C-methyl-D-erythritol synthase</fullName>
        </alternativeName>
        <alternativeName>
            <fullName evidence="14">MEP cytidylyltransferase</fullName>
            <shortName evidence="14">MCT</shortName>
        </alternativeName>
    </domain>
    <domain>
        <recommendedName>
            <fullName evidence="14">2-C-methyl-D-erythritol 2,4-cyclodiphosphate synthase</fullName>
            <shortName evidence="14">MECDP-synthase</shortName>
            <shortName evidence="14">MECPP-synthase</shortName>
            <shortName evidence="14">MECPS</shortName>
            <ecNumber evidence="14">4.6.1.12</ecNumber>
        </recommendedName>
    </domain>
</protein>
<evidence type="ECO:0000256" key="1">
    <source>
        <dbReference type="ARBA" id="ARBA00000200"/>
    </source>
</evidence>
<dbReference type="InterPro" id="IPR001228">
    <property type="entry name" value="IspD"/>
</dbReference>
<feature type="site" description="Transition state stabilizer" evidence="14">
    <location>
        <position position="361"/>
    </location>
</feature>
<feature type="binding site" evidence="14">
    <location>
        <position position="370"/>
    </location>
    <ligand>
        <name>4-CDP-2-C-methyl-D-erythritol 2-phosphate</name>
        <dbReference type="ChEBI" id="CHEBI:57919"/>
    </ligand>
</feature>
<evidence type="ECO:0000256" key="12">
    <source>
        <dbReference type="ARBA" id="ARBA00023239"/>
    </source>
</evidence>
<comment type="catalytic activity">
    <reaction evidence="2 14">
        <text>2-C-methyl-D-erythritol 4-phosphate + CTP + H(+) = 4-CDP-2-C-methyl-D-erythritol + diphosphate</text>
        <dbReference type="Rhea" id="RHEA:13429"/>
        <dbReference type="ChEBI" id="CHEBI:15378"/>
        <dbReference type="ChEBI" id="CHEBI:33019"/>
        <dbReference type="ChEBI" id="CHEBI:37563"/>
        <dbReference type="ChEBI" id="CHEBI:57823"/>
        <dbReference type="ChEBI" id="CHEBI:58262"/>
        <dbReference type="EC" id="2.7.7.60"/>
    </reaction>
</comment>
<dbReference type="InterPro" id="IPR020555">
    <property type="entry name" value="MECDP_synthase_CS"/>
</dbReference>
<dbReference type="InterPro" id="IPR003526">
    <property type="entry name" value="MECDP_synthase"/>
</dbReference>
<evidence type="ECO:0000256" key="9">
    <source>
        <dbReference type="ARBA" id="ARBA00022695"/>
    </source>
</evidence>
<evidence type="ECO:0000256" key="10">
    <source>
        <dbReference type="ARBA" id="ARBA00022723"/>
    </source>
</evidence>
<dbReference type="PANTHER" id="PTHR32125:SF4">
    <property type="entry name" value="2-C-METHYL-D-ERYTHRITOL 4-PHOSPHATE CYTIDYLYLTRANSFERASE, CHLOROPLASTIC"/>
    <property type="match status" value="1"/>
</dbReference>
<comment type="similarity">
    <text evidence="14">In the N-terminal section; belongs to the IspD/TarI cytidylyltransferase family. IspD subfamily.</text>
</comment>
<proteinExistence type="inferred from homology"/>
<dbReference type="FunFam" id="3.90.550.10:FF:000003">
    <property type="entry name" value="2-C-methyl-D-erythritol 4-phosphate cytidylyltransferase"/>
    <property type="match status" value="1"/>
</dbReference>
<keyword evidence="10 14" id="KW-0479">Metal-binding</keyword>
<name>A1HTI4_9FIRM</name>
<comment type="catalytic activity">
    <reaction evidence="1 14">
        <text>4-CDP-2-C-methyl-D-erythritol 2-phosphate = 2-C-methyl-D-erythritol 2,4-cyclic diphosphate + CMP</text>
        <dbReference type="Rhea" id="RHEA:23864"/>
        <dbReference type="ChEBI" id="CHEBI:57919"/>
        <dbReference type="ChEBI" id="CHEBI:58483"/>
        <dbReference type="ChEBI" id="CHEBI:60377"/>
        <dbReference type="EC" id="4.6.1.12"/>
    </reaction>
</comment>
<feature type="site" description="Transition state stabilizer" evidence="14">
    <location>
        <position position="21"/>
    </location>
</feature>
<dbReference type="GO" id="GO:0008685">
    <property type="term" value="F:2-C-methyl-D-erythritol 2,4-cyclodiphosphate synthase activity"/>
    <property type="evidence" value="ECO:0007669"/>
    <property type="project" value="UniProtKB-UniRule"/>
</dbReference>
<feature type="site" description="Positions MEP for the nucleophilic attack" evidence="14">
    <location>
        <position position="153"/>
    </location>
</feature>
<feature type="site" description="Transition state stabilizer" evidence="14">
    <location>
        <position position="262"/>
    </location>
</feature>
<dbReference type="Proteomes" id="UP000005139">
    <property type="component" value="Unassembled WGS sequence"/>
</dbReference>
<feature type="binding site" evidence="14">
    <location>
        <position position="367"/>
    </location>
    <ligand>
        <name>4-CDP-2-C-methyl-D-erythritol 2-phosphate</name>
        <dbReference type="ChEBI" id="CHEBI:57919"/>
    </ligand>
</feature>
<comment type="similarity">
    <text evidence="6">Belongs to the IspF family.</text>
</comment>
<dbReference type="PROSITE" id="PS01295">
    <property type="entry name" value="ISPD"/>
    <property type="match status" value="1"/>
</dbReference>
<dbReference type="Pfam" id="PF02542">
    <property type="entry name" value="YgbB"/>
    <property type="match status" value="1"/>
</dbReference>
<evidence type="ECO:0000256" key="7">
    <source>
        <dbReference type="ARBA" id="ARBA00009789"/>
    </source>
</evidence>
<dbReference type="UniPathway" id="UPA00056">
    <property type="reaction ID" value="UER00093"/>
</dbReference>
<dbReference type="OrthoDB" id="9806837at2"/>
<dbReference type="AlphaFoldDB" id="A1HTI4"/>
<dbReference type="GO" id="GO:0016114">
    <property type="term" value="P:terpenoid biosynthetic process"/>
    <property type="evidence" value="ECO:0007669"/>
    <property type="project" value="InterPro"/>
</dbReference>
<feature type="binding site" evidence="14">
    <location>
        <begin position="360"/>
        <end position="363"/>
    </location>
    <ligand>
        <name>4-CDP-2-C-methyl-D-erythritol 2-phosphate</name>
        <dbReference type="ChEBI" id="CHEBI:57919"/>
    </ligand>
</feature>
<organism evidence="16 17">
    <name type="scientific">Thermosinus carboxydivorans Nor1</name>
    <dbReference type="NCBI Taxonomy" id="401526"/>
    <lineage>
        <taxon>Bacteria</taxon>
        <taxon>Bacillati</taxon>
        <taxon>Bacillota</taxon>
        <taxon>Negativicutes</taxon>
        <taxon>Selenomonadales</taxon>
        <taxon>Sporomusaceae</taxon>
        <taxon>Thermosinus</taxon>
    </lineage>
</organism>
<dbReference type="HAMAP" id="MF_00107">
    <property type="entry name" value="IspF"/>
    <property type="match status" value="1"/>
</dbReference>
<feature type="binding site" evidence="14">
    <location>
        <begin position="284"/>
        <end position="286"/>
    </location>
    <ligand>
        <name>4-CDP-2-C-methyl-D-erythritol 2-phosphate</name>
        <dbReference type="ChEBI" id="CHEBI:57919"/>
    </ligand>
</feature>
<dbReference type="Gene3D" id="3.30.1330.50">
    <property type="entry name" value="2-C-methyl-D-erythritol 2,4-cyclodiphosphate synthase"/>
    <property type="match status" value="1"/>
</dbReference>
<dbReference type="PROSITE" id="PS01350">
    <property type="entry name" value="ISPF"/>
    <property type="match status" value="1"/>
</dbReference>
<comment type="caution">
    <text evidence="14">Lacks conserved residue(s) required for the propagation of feature annotation.</text>
</comment>
<dbReference type="InterPro" id="IPR034683">
    <property type="entry name" value="IspD/TarI"/>
</dbReference>
<evidence type="ECO:0000256" key="3">
    <source>
        <dbReference type="ARBA" id="ARBA00001968"/>
    </source>
</evidence>
<dbReference type="NCBIfam" id="TIGR00453">
    <property type="entry name" value="ispD"/>
    <property type="match status" value="1"/>
</dbReference>
<feature type="binding site" evidence="14">
    <location>
        <begin position="236"/>
        <end position="238"/>
    </location>
    <ligand>
        <name>4-CDP-2-C-methyl-D-erythritol 2-phosphate</name>
        <dbReference type="ChEBI" id="CHEBI:57919"/>
    </ligand>
</feature>
<keyword evidence="11 14" id="KW-0414">Isoprene biosynthesis</keyword>
<dbReference type="InterPro" id="IPR036571">
    <property type="entry name" value="MECDP_synthase_sf"/>
</dbReference>
<keyword evidence="12 14" id="KW-0456">Lyase</keyword>
<dbReference type="Pfam" id="PF01128">
    <property type="entry name" value="IspD"/>
    <property type="match status" value="1"/>
</dbReference>
<dbReference type="InterPro" id="IPR018294">
    <property type="entry name" value="ISPD_synthase_CS"/>
</dbReference>
<accession>A1HTI4</accession>
<dbReference type="InterPro" id="IPR029044">
    <property type="entry name" value="Nucleotide-diphossugar_trans"/>
</dbReference>
<dbReference type="HAMAP" id="MF_01520">
    <property type="entry name" value="IspDF"/>
    <property type="match status" value="1"/>
</dbReference>
<dbReference type="SUPFAM" id="SSF53448">
    <property type="entry name" value="Nucleotide-diphospho-sugar transferases"/>
    <property type="match status" value="1"/>
</dbReference>
<dbReference type="CDD" id="cd02516">
    <property type="entry name" value="CDP-ME_synthetase"/>
    <property type="match status" value="1"/>
</dbReference>
<dbReference type="EC" id="2.7.7.60" evidence="14"/>
<comment type="cofactor">
    <cofactor evidence="3 14">
        <name>a divalent metal cation</name>
        <dbReference type="ChEBI" id="CHEBI:60240"/>
    </cofactor>
</comment>
<feature type="region of interest" description="2-C-methyl-D-erythritol 2,4-cyclodiphosphate synthase" evidence="14">
    <location>
        <begin position="230"/>
        <end position="385"/>
    </location>
</feature>
<dbReference type="PANTHER" id="PTHR32125">
    <property type="entry name" value="2-C-METHYL-D-ERYTHRITOL 4-PHOSPHATE CYTIDYLYLTRANSFERASE, CHLOROPLASTIC"/>
    <property type="match status" value="1"/>
</dbReference>
<dbReference type="Gene3D" id="3.90.550.10">
    <property type="entry name" value="Spore Coat Polysaccharide Biosynthesis Protein SpsA, Chain A"/>
    <property type="match status" value="1"/>
</dbReference>
<evidence type="ECO:0000313" key="16">
    <source>
        <dbReference type="EMBL" id="EAX46661.1"/>
    </source>
</evidence>
<comment type="similarity">
    <text evidence="7">Belongs to the IspD/TarI cytidylyltransferase family. IspD subfamily.</text>
</comment>
<evidence type="ECO:0000256" key="8">
    <source>
        <dbReference type="ARBA" id="ARBA00022679"/>
    </source>
</evidence>
<evidence type="ECO:0000256" key="14">
    <source>
        <dbReference type="HAMAP-Rule" id="MF_01520"/>
    </source>
</evidence>
<sequence length="385" mass="40300">MVTAIIAAAGQGRRMGAGSNKVLLTLAGVPLVVRTIRQLAACPQIDEIIVVSGPEEMAEMRSLVSAMALAPKCQVVAGGSERQYSVANALTAVSGKAEIIVVHDGARPLVDQTAIENVIAAARGYGAAVVAVPVKDTIKVADDNGFVVTTPDRKTLWAIQTPQAFRAAILRQAYALAAAEGFLGTDDASLVERMGMPVKLVPGSYRNLKITTPEDMVIAAALLGEGKGMRVGIGYDVHRLVVGRKLILGGVEIPYEYGLEGHSDADVLLHAIKDALLGAAALGDIGRHFPDTDPRYKGASSLKLLARVKEILAENGYETGNVDATVIAQKPKLAPYIAQMNANIARVLGIDVDRVNVKATTTEGLGFAGRGEGIAAQAVATVVRR</sequence>
<feature type="binding site" evidence="14">
    <location>
        <begin position="262"/>
        <end position="263"/>
    </location>
    <ligand>
        <name>4-CDP-2-C-methyl-D-erythritol 2-phosphate</name>
        <dbReference type="ChEBI" id="CHEBI:57919"/>
    </ligand>
</feature>
<dbReference type="NCBIfam" id="TIGR00151">
    <property type="entry name" value="ispF"/>
    <property type="match status" value="1"/>
</dbReference>
<dbReference type="RefSeq" id="WP_007290337.1">
    <property type="nucleotide sequence ID" value="NZ_AAWL01000025.1"/>
</dbReference>
<dbReference type="eggNOG" id="COG1211">
    <property type="taxonomic scope" value="Bacteria"/>
</dbReference>
<dbReference type="HAMAP" id="MF_00108">
    <property type="entry name" value="IspD"/>
    <property type="match status" value="1"/>
</dbReference>
<comment type="pathway">
    <text evidence="5 14">Isoprenoid biosynthesis; isopentenyl diphosphate biosynthesis via DXP pathway; isopentenyl diphosphate from 1-deoxy-D-xylulose 5-phosphate: step 2/6.</text>
</comment>